<feature type="repeat" description="TPR" evidence="3">
    <location>
        <begin position="196"/>
        <end position="229"/>
    </location>
</feature>
<dbReference type="EMBL" id="JAVNWW010000001">
    <property type="protein sequence ID" value="MDU0808001.1"/>
    <property type="molecule type" value="Genomic_DNA"/>
</dbReference>
<organism evidence="4 5">
    <name type="scientific">Aquirufa regiilacus</name>
    <dbReference type="NCBI Taxonomy" id="3024868"/>
    <lineage>
        <taxon>Bacteria</taxon>
        <taxon>Pseudomonadati</taxon>
        <taxon>Bacteroidota</taxon>
        <taxon>Cytophagia</taxon>
        <taxon>Cytophagales</taxon>
        <taxon>Flectobacillaceae</taxon>
        <taxon>Aquirufa</taxon>
    </lineage>
</organism>
<sequence>MKTRYFILLLSILFTACQSDGDKREATDFFLRGNTKFKEKEYHESIKWYTEAVQKQAQFPDAYYNRGLVYQSLEKNEEALADFSKAVEQDASFAPALFKKTEILQSMERIDEALASAEVLVKNFPDSSANWSLQGNIQMQKSLWNESLASYDRALALDKNSVETMINQGVVYQELDQLDLAEKMFQKALASGKFKDLIYNNLGYLEIRRMHWDLASKYVKQALEIDPKNPLYVKNWERIQQKSMLE</sequence>
<evidence type="ECO:0000256" key="1">
    <source>
        <dbReference type="ARBA" id="ARBA00022737"/>
    </source>
</evidence>
<dbReference type="RefSeq" id="WP_315576422.1">
    <property type="nucleotide sequence ID" value="NZ_JARDXH010000004.1"/>
</dbReference>
<evidence type="ECO:0000256" key="3">
    <source>
        <dbReference type="PROSITE-ProRule" id="PRU00339"/>
    </source>
</evidence>
<dbReference type="Pfam" id="PF13414">
    <property type="entry name" value="TPR_11"/>
    <property type="match status" value="1"/>
</dbReference>
<name>A0ABU3TQ67_9BACT</name>
<evidence type="ECO:0000313" key="4">
    <source>
        <dbReference type="EMBL" id="MDU0808001.1"/>
    </source>
</evidence>
<feature type="repeat" description="TPR" evidence="3">
    <location>
        <begin position="60"/>
        <end position="93"/>
    </location>
</feature>
<gene>
    <name evidence="4" type="ORF">PQG45_03000</name>
</gene>
<keyword evidence="5" id="KW-1185">Reference proteome</keyword>
<protein>
    <submittedName>
        <fullName evidence="4">Tetratricopeptide repeat protein</fullName>
    </submittedName>
</protein>
<dbReference type="Pfam" id="PF13181">
    <property type="entry name" value="TPR_8"/>
    <property type="match status" value="1"/>
</dbReference>
<dbReference type="InterPro" id="IPR011990">
    <property type="entry name" value="TPR-like_helical_dom_sf"/>
</dbReference>
<accession>A0ABU3TQ67</accession>
<dbReference type="Pfam" id="PF13432">
    <property type="entry name" value="TPR_16"/>
    <property type="match status" value="1"/>
</dbReference>
<dbReference type="PROSITE" id="PS50005">
    <property type="entry name" value="TPR"/>
    <property type="match status" value="2"/>
</dbReference>
<dbReference type="PANTHER" id="PTHR44858:SF1">
    <property type="entry name" value="UDP-N-ACETYLGLUCOSAMINE--PEPTIDE N-ACETYLGLUCOSAMINYLTRANSFERASE SPINDLY-RELATED"/>
    <property type="match status" value="1"/>
</dbReference>
<dbReference type="SUPFAM" id="SSF48452">
    <property type="entry name" value="TPR-like"/>
    <property type="match status" value="1"/>
</dbReference>
<evidence type="ECO:0000313" key="5">
    <source>
        <dbReference type="Proteomes" id="UP001249959"/>
    </source>
</evidence>
<dbReference type="Proteomes" id="UP001249959">
    <property type="component" value="Unassembled WGS sequence"/>
</dbReference>
<dbReference type="InterPro" id="IPR050498">
    <property type="entry name" value="Ycf3"/>
</dbReference>
<keyword evidence="1" id="KW-0677">Repeat</keyword>
<proteinExistence type="predicted"/>
<dbReference type="PROSITE" id="PS51257">
    <property type="entry name" value="PROKAR_LIPOPROTEIN"/>
    <property type="match status" value="1"/>
</dbReference>
<dbReference type="Gene3D" id="1.25.40.10">
    <property type="entry name" value="Tetratricopeptide repeat domain"/>
    <property type="match status" value="2"/>
</dbReference>
<dbReference type="InterPro" id="IPR019734">
    <property type="entry name" value="TPR_rpt"/>
</dbReference>
<dbReference type="PANTHER" id="PTHR44858">
    <property type="entry name" value="TETRATRICOPEPTIDE REPEAT PROTEIN 6"/>
    <property type="match status" value="1"/>
</dbReference>
<dbReference type="SMART" id="SM00028">
    <property type="entry name" value="TPR"/>
    <property type="match status" value="6"/>
</dbReference>
<reference evidence="4 5" key="1">
    <citation type="submission" date="2023-09" db="EMBL/GenBank/DDBJ databases">
        <title>Aquirufa genomes.</title>
        <authorList>
            <person name="Pitt A."/>
        </authorList>
    </citation>
    <scope>NUCLEOTIDE SEQUENCE [LARGE SCALE GENOMIC DNA]</scope>
    <source>
        <strain evidence="4 5">LEOWEIH-7C</strain>
    </source>
</reference>
<keyword evidence="2 3" id="KW-0802">TPR repeat</keyword>
<comment type="caution">
    <text evidence="4">The sequence shown here is derived from an EMBL/GenBank/DDBJ whole genome shotgun (WGS) entry which is preliminary data.</text>
</comment>
<evidence type="ECO:0000256" key="2">
    <source>
        <dbReference type="ARBA" id="ARBA00022803"/>
    </source>
</evidence>